<keyword evidence="2" id="KW-0732">Signal</keyword>
<keyword evidence="1" id="KW-1133">Transmembrane helix</keyword>
<proteinExistence type="predicted"/>
<feature type="chain" id="PRO_5037344538" evidence="2">
    <location>
        <begin position="23"/>
        <end position="95"/>
    </location>
</feature>
<dbReference type="EMBL" id="JACPUR010000038">
    <property type="protein sequence ID" value="MBI3129071.1"/>
    <property type="molecule type" value="Genomic_DNA"/>
</dbReference>
<evidence type="ECO:0000313" key="3">
    <source>
        <dbReference type="EMBL" id="MBI3129071.1"/>
    </source>
</evidence>
<evidence type="ECO:0000256" key="2">
    <source>
        <dbReference type="SAM" id="SignalP"/>
    </source>
</evidence>
<reference evidence="3" key="1">
    <citation type="submission" date="2020-07" db="EMBL/GenBank/DDBJ databases">
        <title>Huge and variable diversity of episymbiotic CPR bacteria and DPANN archaea in groundwater ecosystems.</title>
        <authorList>
            <person name="He C.Y."/>
            <person name="Keren R."/>
            <person name="Whittaker M."/>
            <person name="Farag I.F."/>
            <person name="Doudna J."/>
            <person name="Cate J.H.D."/>
            <person name="Banfield J.F."/>
        </authorList>
    </citation>
    <scope>NUCLEOTIDE SEQUENCE</scope>
    <source>
        <strain evidence="3">NC_groundwater_763_Ag_S-0.2um_68_21</strain>
    </source>
</reference>
<keyword evidence="1" id="KW-0812">Transmembrane</keyword>
<accession>A0A932MRH7</accession>
<organism evidence="3 4">
    <name type="scientific">Tectimicrobiota bacterium</name>
    <dbReference type="NCBI Taxonomy" id="2528274"/>
    <lineage>
        <taxon>Bacteria</taxon>
        <taxon>Pseudomonadati</taxon>
        <taxon>Nitrospinota/Tectimicrobiota group</taxon>
        <taxon>Candidatus Tectimicrobiota</taxon>
    </lineage>
</organism>
<gene>
    <name evidence="3" type="ORF">HYZ11_15805</name>
</gene>
<feature type="signal peptide" evidence="2">
    <location>
        <begin position="1"/>
        <end position="22"/>
    </location>
</feature>
<protein>
    <submittedName>
        <fullName evidence="3">Uncharacterized protein</fullName>
    </submittedName>
</protein>
<comment type="caution">
    <text evidence="3">The sequence shown here is derived from an EMBL/GenBank/DDBJ whole genome shotgun (WGS) entry which is preliminary data.</text>
</comment>
<dbReference type="Proteomes" id="UP000782312">
    <property type="component" value="Unassembled WGS sequence"/>
</dbReference>
<name>A0A932MRH7_UNCTE</name>
<sequence>MKKMLLSLLVAVSLVSAPSLSAAQPGDASPAKAEDVAYDALIARPAAWFYLATGVTMYVPAAVVTFIAGRDTRLLTEELVNKRYRYAAERPWGRF</sequence>
<dbReference type="AlphaFoldDB" id="A0A932MRH7"/>
<evidence type="ECO:0000313" key="4">
    <source>
        <dbReference type="Proteomes" id="UP000782312"/>
    </source>
</evidence>
<evidence type="ECO:0000256" key="1">
    <source>
        <dbReference type="SAM" id="Phobius"/>
    </source>
</evidence>
<keyword evidence="1" id="KW-0472">Membrane</keyword>
<feature type="transmembrane region" description="Helical" evidence="1">
    <location>
        <begin position="47"/>
        <end position="68"/>
    </location>
</feature>